<dbReference type="EMBL" id="JNHN01000180">
    <property type="protein sequence ID" value="KDS48356.1"/>
    <property type="molecule type" value="Genomic_DNA"/>
</dbReference>
<organism evidence="1 2">
    <name type="scientific">Bacteroides uniformis str. 3978 T3 ii</name>
    <dbReference type="NCBI Taxonomy" id="1339349"/>
    <lineage>
        <taxon>Bacteria</taxon>
        <taxon>Pseudomonadati</taxon>
        <taxon>Bacteroidota</taxon>
        <taxon>Bacteroidia</taxon>
        <taxon>Bacteroidales</taxon>
        <taxon>Bacteroidaceae</taxon>
        <taxon>Bacteroides</taxon>
    </lineage>
</organism>
<dbReference type="AlphaFoldDB" id="A0A078RZL3"/>
<evidence type="ECO:0000313" key="1">
    <source>
        <dbReference type="EMBL" id="KDS48356.1"/>
    </source>
</evidence>
<accession>A0A078RZL3</accession>
<reference evidence="1 2" key="1">
    <citation type="submission" date="2014-04" db="EMBL/GenBank/DDBJ databases">
        <authorList>
            <person name="Sears C."/>
            <person name="Carroll K."/>
            <person name="Sack B.R."/>
            <person name="Qadri F."/>
            <person name="Myers L.L."/>
            <person name="Chung G.-T."/>
            <person name="Escheverria P."/>
            <person name="Fraser C.M."/>
            <person name="Sadzewicz L."/>
            <person name="Shefchek K.A."/>
            <person name="Tallon L."/>
            <person name="Das S.P."/>
            <person name="Daugherty S."/>
            <person name="Mongodin E.F."/>
        </authorList>
    </citation>
    <scope>NUCLEOTIDE SEQUENCE [LARGE SCALE GENOMIC DNA]</scope>
    <source>
        <strain evidence="1 2">3978 T3 ii</strain>
    </source>
</reference>
<sequence>MFMCISIIVHRKSRHSFQYDKRFKKKNAQKKEQFYSLVRN</sequence>
<protein>
    <submittedName>
        <fullName evidence="1">Uncharacterized protein</fullName>
    </submittedName>
</protein>
<dbReference type="Proteomes" id="UP000028013">
    <property type="component" value="Unassembled WGS sequence"/>
</dbReference>
<gene>
    <name evidence="1" type="ORF">M094_2678</name>
</gene>
<proteinExistence type="predicted"/>
<evidence type="ECO:0000313" key="2">
    <source>
        <dbReference type="Proteomes" id="UP000028013"/>
    </source>
</evidence>
<name>A0A078RZL3_BACUN</name>
<comment type="caution">
    <text evidence="1">The sequence shown here is derived from an EMBL/GenBank/DDBJ whole genome shotgun (WGS) entry which is preliminary data.</text>
</comment>